<protein>
    <submittedName>
        <fullName evidence="1">Uncharacterized protein</fullName>
    </submittedName>
</protein>
<name>A0ACB9NB72_BAUVA</name>
<accession>A0ACB9NB72</accession>
<evidence type="ECO:0000313" key="2">
    <source>
        <dbReference type="Proteomes" id="UP000828941"/>
    </source>
</evidence>
<gene>
    <name evidence="1" type="ORF">L6164_017894</name>
</gene>
<keyword evidence="2" id="KW-1185">Reference proteome</keyword>
<dbReference type="Proteomes" id="UP000828941">
    <property type="component" value="Chromosome 7"/>
</dbReference>
<reference evidence="1 2" key="1">
    <citation type="journal article" date="2022" name="DNA Res.">
        <title>Chromosomal-level genome assembly of the orchid tree Bauhinia variegata (Leguminosae; Cercidoideae) supports the allotetraploid origin hypothesis of Bauhinia.</title>
        <authorList>
            <person name="Zhong Y."/>
            <person name="Chen Y."/>
            <person name="Zheng D."/>
            <person name="Pang J."/>
            <person name="Liu Y."/>
            <person name="Luo S."/>
            <person name="Meng S."/>
            <person name="Qian L."/>
            <person name="Wei D."/>
            <person name="Dai S."/>
            <person name="Zhou R."/>
        </authorList>
    </citation>
    <scope>NUCLEOTIDE SEQUENCE [LARGE SCALE GENOMIC DNA]</scope>
    <source>
        <strain evidence="1">BV-YZ2020</strain>
    </source>
</reference>
<proteinExistence type="predicted"/>
<comment type="caution">
    <text evidence="1">The sequence shown here is derived from an EMBL/GenBank/DDBJ whole genome shotgun (WGS) entry which is preliminary data.</text>
</comment>
<evidence type="ECO:0000313" key="1">
    <source>
        <dbReference type="EMBL" id="KAI4333039.1"/>
    </source>
</evidence>
<dbReference type="EMBL" id="CM039432">
    <property type="protein sequence ID" value="KAI4333039.1"/>
    <property type="molecule type" value="Genomic_DNA"/>
</dbReference>
<sequence>MMSGTNIIALAYSNGKMIQGEEGVMYDGPDPTMFRITSLDTFEVLKQKIHRVLYLEAANQEVSEVTYRSPISANKYRPVQLKSDDDVKCMFGNHAQHPKLSAIELFIDMNTRQTRLSQTSAGDRSRSQLTVMAARERTIRCSEPVHVSQLPTRVSTSYNCQRASTDR</sequence>
<organism evidence="1 2">
    <name type="scientific">Bauhinia variegata</name>
    <name type="common">Purple orchid tree</name>
    <name type="synonym">Phanera variegata</name>
    <dbReference type="NCBI Taxonomy" id="167791"/>
    <lineage>
        <taxon>Eukaryota</taxon>
        <taxon>Viridiplantae</taxon>
        <taxon>Streptophyta</taxon>
        <taxon>Embryophyta</taxon>
        <taxon>Tracheophyta</taxon>
        <taxon>Spermatophyta</taxon>
        <taxon>Magnoliopsida</taxon>
        <taxon>eudicotyledons</taxon>
        <taxon>Gunneridae</taxon>
        <taxon>Pentapetalae</taxon>
        <taxon>rosids</taxon>
        <taxon>fabids</taxon>
        <taxon>Fabales</taxon>
        <taxon>Fabaceae</taxon>
        <taxon>Cercidoideae</taxon>
        <taxon>Cercideae</taxon>
        <taxon>Bauhiniinae</taxon>
        <taxon>Bauhinia</taxon>
    </lineage>
</organism>